<proteinExistence type="predicted"/>
<accession>A0ACC3YD93</accession>
<gene>
    <name evidence="1" type="ORF">CTRU02_215207</name>
</gene>
<evidence type="ECO:0000313" key="2">
    <source>
        <dbReference type="Proteomes" id="UP000805649"/>
    </source>
</evidence>
<dbReference type="Proteomes" id="UP000805649">
    <property type="component" value="Unassembled WGS sequence"/>
</dbReference>
<comment type="caution">
    <text evidence="1">The sequence shown here is derived from an EMBL/GenBank/DDBJ whole genome shotgun (WGS) entry which is preliminary data.</text>
</comment>
<name>A0ACC3YD93_COLTU</name>
<sequence>MYLASIVFYNLFLHPLRDYPGPILLRVTRIGYCYKLIRGTLPFDILQLHKVYGDVVRIAPDELAYNNVTAWKDIMGHRGRGAAEFKKYQHFYNSSKAMPTTIVSSNGREHADLRRTMSHGFSESSLRNQEPLVMKYIDGLVQKLHEMSRSDTKAIDLMAWYNFTTFDIIGDLAFGEPFGCIRDSDYHPWIRGIFASVRLGTVVQTANHYPFFKKILFSLLSTKSSREKKAHNLVMATEKLQRRIAAGSKQERPDLIEGLLKKKDEMGLSMPQLIANSNTLIIAGSETTATLLSGVTYQLLKSGHALRTLTEEVRSRFKASSDINIVSVGQLPYMMACLNETLRIYPPVASGLPRVTPASGATICGRLVPGNVSHQSNSTVVAIHQYAIHNNEKYFKDPLNFHPERFLGDTKFASDNRDAFQPFHIGPRNCIGRNLAYVEMKLILAQIVWHFDLELAEESQGWAEKQKIFILWDKAPLMVHLRAVKRS</sequence>
<organism evidence="1 2">
    <name type="scientific">Colletotrichum truncatum</name>
    <name type="common">Anthracnose fungus</name>
    <name type="synonym">Colletotrichum capsici</name>
    <dbReference type="NCBI Taxonomy" id="5467"/>
    <lineage>
        <taxon>Eukaryota</taxon>
        <taxon>Fungi</taxon>
        <taxon>Dikarya</taxon>
        <taxon>Ascomycota</taxon>
        <taxon>Pezizomycotina</taxon>
        <taxon>Sordariomycetes</taxon>
        <taxon>Hypocreomycetidae</taxon>
        <taxon>Glomerellales</taxon>
        <taxon>Glomerellaceae</taxon>
        <taxon>Colletotrichum</taxon>
        <taxon>Colletotrichum truncatum species complex</taxon>
    </lineage>
</organism>
<dbReference type="EMBL" id="VUJX02000014">
    <property type="protein sequence ID" value="KAL0929777.1"/>
    <property type="molecule type" value="Genomic_DNA"/>
</dbReference>
<keyword evidence="2" id="KW-1185">Reference proteome</keyword>
<evidence type="ECO:0000313" key="1">
    <source>
        <dbReference type="EMBL" id="KAL0929777.1"/>
    </source>
</evidence>
<reference evidence="1 2" key="1">
    <citation type="journal article" date="2020" name="Phytopathology">
        <title>Genome Sequence Resources of Colletotrichum truncatum, C. plurivorum, C. musicola, and C. sojae: Four Species Pathogenic to Soybean (Glycine max).</title>
        <authorList>
            <person name="Rogerio F."/>
            <person name="Boufleur T.R."/>
            <person name="Ciampi-Guillardi M."/>
            <person name="Sukno S.A."/>
            <person name="Thon M.R."/>
            <person name="Massola Junior N.S."/>
            <person name="Baroncelli R."/>
        </authorList>
    </citation>
    <scope>NUCLEOTIDE SEQUENCE [LARGE SCALE GENOMIC DNA]</scope>
    <source>
        <strain evidence="1 2">CMES1059</strain>
    </source>
</reference>
<protein>
    <submittedName>
        <fullName evidence="1">Cytochrome p450</fullName>
    </submittedName>
</protein>